<evidence type="ECO:0000313" key="4">
    <source>
        <dbReference type="Proteomes" id="UP000321425"/>
    </source>
</evidence>
<dbReference type="STRING" id="426703.SAMN04488100_10545"/>
<evidence type="ECO:0000313" key="2">
    <source>
        <dbReference type="EMBL" id="SEL61362.1"/>
    </source>
</evidence>
<dbReference type="Proteomes" id="UP000321425">
    <property type="component" value="Unassembled WGS sequence"/>
</dbReference>
<sequence length="80" mass="9030">MKNITVTLYTTEGDVSLLLTPEQVIDLSMMLQEERRPIPLVTSPGENESKRHDVVGMLIQGRTFTDYPRVIAVAGKEDRE</sequence>
<dbReference type="EMBL" id="BJUX01000008">
    <property type="protein sequence ID" value="GEK88904.1"/>
    <property type="molecule type" value="Genomic_DNA"/>
</dbReference>
<evidence type="ECO:0000313" key="3">
    <source>
        <dbReference type="Proteomes" id="UP000198548"/>
    </source>
</evidence>
<reference evidence="2 3" key="1">
    <citation type="submission" date="2016-10" db="EMBL/GenBank/DDBJ databases">
        <authorList>
            <person name="de Groot N.N."/>
        </authorList>
    </citation>
    <scope>NUCLEOTIDE SEQUENCE [LARGE SCALE GENOMIC DNA]</scope>
    <source>
        <strain evidence="2 3">DSM 19182</strain>
    </source>
</reference>
<protein>
    <submittedName>
        <fullName evidence="2">Uncharacterized protein</fullName>
    </submittedName>
</protein>
<accession>A0A1H7RMG7</accession>
<dbReference type="Proteomes" id="UP000198548">
    <property type="component" value="Unassembled WGS sequence"/>
</dbReference>
<reference evidence="1 4" key="2">
    <citation type="submission" date="2019-07" db="EMBL/GenBank/DDBJ databases">
        <title>Whole genome shotgun sequence of Alkalibacterium putridalgicola NBRC 103243.</title>
        <authorList>
            <person name="Hosoyama A."/>
            <person name="Uohara A."/>
            <person name="Ohji S."/>
            <person name="Ichikawa N."/>
        </authorList>
    </citation>
    <scope>NUCLEOTIDE SEQUENCE [LARGE SCALE GENOMIC DNA]</scope>
    <source>
        <strain evidence="1 4">NBRC 103243</strain>
    </source>
</reference>
<dbReference type="AlphaFoldDB" id="A0A1H7RMG7"/>
<name>A0A1H7RMG7_9LACT</name>
<dbReference type="EMBL" id="FOBL01000005">
    <property type="protein sequence ID" value="SEL61362.1"/>
    <property type="molecule type" value="Genomic_DNA"/>
</dbReference>
<organism evidence="2 3">
    <name type="scientific">Alkalibacterium putridalgicola</name>
    <dbReference type="NCBI Taxonomy" id="426703"/>
    <lineage>
        <taxon>Bacteria</taxon>
        <taxon>Bacillati</taxon>
        <taxon>Bacillota</taxon>
        <taxon>Bacilli</taxon>
        <taxon>Lactobacillales</taxon>
        <taxon>Carnobacteriaceae</taxon>
        <taxon>Alkalibacterium</taxon>
    </lineage>
</organism>
<gene>
    <name evidence="1" type="ORF">APU01nite_09430</name>
    <name evidence="2" type="ORF">SAMN04488100_10545</name>
</gene>
<proteinExistence type="predicted"/>
<evidence type="ECO:0000313" key="1">
    <source>
        <dbReference type="EMBL" id="GEK88904.1"/>
    </source>
</evidence>
<keyword evidence="4" id="KW-1185">Reference proteome</keyword>
<dbReference type="RefSeq" id="WP_091486996.1">
    <property type="nucleotide sequence ID" value="NZ_BJUX01000008.1"/>
</dbReference>